<evidence type="ECO:0000313" key="2">
    <source>
        <dbReference type="EMBL" id="KMS65203.1"/>
    </source>
</evidence>
<dbReference type="Gramene" id="KMS65203">
    <property type="protein sequence ID" value="KMS65203"/>
    <property type="gene ID" value="BVRB_038370"/>
</dbReference>
<dbReference type="OrthoDB" id="10635701at2759"/>
<sequence>GPADGNALALTTGQSLGHAIEIGLDLQNPRRFPNPLIHLGFRRLGELQAKGHVVVNRHMRIERIGLKHHGDAALRGRNVVDDLPPNRDFAARDRLQSGDHPQRGLAAAGRSNENNELAGFDIEIDAMDDLHRAIGLSDPAQRNIGHKNLLRSRSEVW</sequence>
<evidence type="ECO:0000256" key="1">
    <source>
        <dbReference type="SAM" id="MobiDB-lite"/>
    </source>
</evidence>
<feature type="region of interest" description="Disordered" evidence="1">
    <location>
        <begin position="85"/>
        <end position="111"/>
    </location>
</feature>
<keyword evidence="3" id="KW-1185">Reference proteome</keyword>
<protein>
    <submittedName>
        <fullName evidence="2">Uncharacterized protein</fullName>
    </submittedName>
</protein>
<name>A0A0J7YPW7_BETVV</name>
<organism evidence="2 3">
    <name type="scientific">Beta vulgaris subsp. vulgaris</name>
    <name type="common">Beet</name>
    <dbReference type="NCBI Taxonomy" id="3555"/>
    <lineage>
        <taxon>Eukaryota</taxon>
        <taxon>Viridiplantae</taxon>
        <taxon>Streptophyta</taxon>
        <taxon>Embryophyta</taxon>
        <taxon>Tracheophyta</taxon>
        <taxon>Spermatophyta</taxon>
        <taxon>Magnoliopsida</taxon>
        <taxon>eudicotyledons</taxon>
        <taxon>Gunneridae</taxon>
        <taxon>Pentapetalae</taxon>
        <taxon>Caryophyllales</taxon>
        <taxon>Chenopodiaceae</taxon>
        <taxon>Betoideae</taxon>
        <taxon>Beta</taxon>
    </lineage>
</organism>
<feature type="non-terminal residue" evidence="2">
    <location>
        <position position="1"/>
    </location>
</feature>
<dbReference type="EMBL" id="KQ112931">
    <property type="protein sequence ID" value="KMS65203.1"/>
    <property type="molecule type" value="Genomic_DNA"/>
</dbReference>
<gene>
    <name evidence="2" type="ORF">BVRB_038370</name>
</gene>
<evidence type="ECO:0000313" key="3">
    <source>
        <dbReference type="Proteomes" id="UP000035740"/>
    </source>
</evidence>
<dbReference type="AntiFam" id="ANF00095">
    <property type="entry name" value="Shadow ORF (opposite ABC transporters)"/>
</dbReference>
<dbReference type="Proteomes" id="UP000035740">
    <property type="component" value="Unassembled WGS sequence"/>
</dbReference>
<feature type="compositionally biased region" description="Basic and acidic residues" evidence="1">
    <location>
        <begin position="89"/>
        <end position="102"/>
    </location>
</feature>
<accession>A0A0J7YPW7</accession>
<reference evidence="2 3" key="1">
    <citation type="journal article" date="2014" name="Nature">
        <title>The genome of the recently domesticated crop plant sugar beet (Beta vulgaris).</title>
        <authorList>
            <person name="Dohm J.C."/>
            <person name="Minoche A.E."/>
            <person name="Holtgrawe D."/>
            <person name="Capella-Gutierrez S."/>
            <person name="Zakrzewski F."/>
            <person name="Tafer H."/>
            <person name="Rupp O."/>
            <person name="Sorensen T.R."/>
            <person name="Stracke R."/>
            <person name="Reinhardt R."/>
            <person name="Goesmann A."/>
            <person name="Kraft T."/>
            <person name="Schulz B."/>
            <person name="Stadler P.F."/>
            <person name="Schmidt T."/>
            <person name="Gabaldon T."/>
            <person name="Lehrach H."/>
            <person name="Weisshaar B."/>
            <person name="Himmelbauer H."/>
        </authorList>
    </citation>
    <scope>NUCLEOTIDE SEQUENCE [LARGE SCALE GENOMIC DNA]</scope>
    <source>
        <tissue evidence="2">Taproot</tissue>
    </source>
</reference>
<proteinExistence type="predicted"/>
<dbReference type="AlphaFoldDB" id="A0A0J7YPW7"/>